<dbReference type="Proteomes" id="UP001189429">
    <property type="component" value="Unassembled WGS sequence"/>
</dbReference>
<proteinExistence type="predicted"/>
<gene>
    <name evidence="1" type="ORF">PCOR1329_LOCUS1079</name>
</gene>
<reference evidence="1" key="1">
    <citation type="submission" date="2023-10" db="EMBL/GenBank/DDBJ databases">
        <authorList>
            <person name="Chen Y."/>
            <person name="Shah S."/>
            <person name="Dougan E. K."/>
            <person name="Thang M."/>
            <person name="Chan C."/>
        </authorList>
    </citation>
    <scope>NUCLEOTIDE SEQUENCE [LARGE SCALE GENOMIC DNA]</scope>
</reference>
<organism evidence="1 2">
    <name type="scientific">Prorocentrum cordatum</name>
    <dbReference type="NCBI Taxonomy" id="2364126"/>
    <lineage>
        <taxon>Eukaryota</taxon>
        <taxon>Sar</taxon>
        <taxon>Alveolata</taxon>
        <taxon>Dinophyceae</taxon>
        <taxon>Prorocentrales</taxon>
        <taxon>Prorocentraceae</taxon>
        <taxon>Prorocentrum</taxon>
    </lineage>
</organism>
<evidence type="ECO:0000313" key="1">
    <source>
        <dbReference type="EMBL" id="CAK0789535.1"/>
    </source>
</evidence>
<evidence type="ECO:0000313" key="2">
    <source>
        <dbReference type="Proteomes" id="UP001189429"/>
    </source>
</evidence>
<protein>
    <submittedName>
        <fullName evidence="1">Uncharacterized protein</fullName>
    </submittedName>
</protein>
<sequence length="299" mass="32820">VPGPIPEGTVGRLEDHPLEFGLRVLGCSFDGGRFVVPQRPPAEEQACGEHGAPAGEAAAAGQQDSWAPIVAGVSQAVLEEMTARMHAMFSECTTAQQTKHDTMQKHIDTNHANTTSQLQSLSNREDTTAKQLQELTTQSGVVALIKHVVFEHDFDDRVSNMSCTTDPTNFGIMDVKAIARIVIVQKLIQGAQPAAPGAARPLKLGGNLTKEECRVVKHLGFMKYHLRHDLHIPLEQIHINRTSKTGKHNVGDKPPSLHLTVMHENARSFESDRHVGELINDFERQRCGCAVINKTWRAC</sequence>
<keyword evidence="2" id="KW-1185">Reference proteome</keyword>
<accession>A0ABN9PE05</accession>
<feature type="non-terminal residue" evidence="1">
    <location>
        <position position="1"/>
    </location>
</feature>
<comment type="caution">
    <text evidence="1">The sequence shown here is derived from an EMBL/GenBank/DDBJ whole genome shotgun (WGS) entry which is preliminary data.</text>
</comment>
<name>A0ABN9PE05_9DINO</name>
<dbReference type="EMBL" id="CAUYUJ010000254">
    <property type="protein sequence ID" value="CAK0789535.1"/>
    <property type="molecule type" value="Genomic_DNA"/>
</dbReference>